<feature type="region of interest" description="Disordered" evidence="1">
    <location>
        <begin position="155"/>
        <end position="213"/>
    </location>
</feature>
<dbReference type="AlphaFoldDB" id="A0A6J4M250"/>
<feature type="region of interest" description="Disordered" evidence="1">
    <location>
        <begin position="289"/>
        <end position="337"/>
    </location>
</feature>
<feature type="compositionally biased region" description="Low complexity" evidence="1">
    <location>
        <begin position="31"/>
        <end position="44"/>
    </location>
</feature>
<name>A0A6J4M250_9BACT</name>
<dbReference type="EMBL" id="CADCTW010000162">
    <property type="protein sequence ID" value="CAA9348139.1"/>
    <property type="molecule type" value="Genomic_DNA"/>
</dbReference>
<feature type="compositionally biased region" description="Basic residues" evidence="1">
    <location>
        <begin position="517"/>
        <end position="526"/>
    </location>
</feature>
<feature type="compositionally biased region" description="Basic and acidic residues" evidence="1">
    <location>
        <begin position="85"/>
        <end position="99"/>
    </location>
</feature>
<sequence length="684" mass="68861">DPPRVARPRGIDPRVLHRGRGPARLGRGHRVPGVAAAAAPHRGLPAGGGGDRPQRAGAGARPRAGGRGGRGGRSAPPLHHRHRVLVREAESHPAPDLRRGRAAGGAGHGRHGGAAGAVRGGMAGGGLHRVPGGALVHRHRPQASRRARRDLRGAWAGGAGAPHLPGSRHHPHGAAGAHAGRGGRAAAGDRLRPAARGGNHRRGAAGGAPGDAAAAGRRSAHLLARALSAHGGRRVLRHGVPDLAGGGEPVAGGVPCRAAGEREPLQRARPGRDPPPADPFQRHLLRFGGDAHRPGIPGAQPPPGGGGGGGGARGEVRHHGRGGARAGLPPARGRGVRAGAGAGGGVLVRAGAGGARGGAHAHGDGGDGLAGVHRHHRAPDDPHSAPGGAGHAPVRADDGAGAGRRAGAHGRGCRRFAPAAPGRPRGRGGVRRGGAQPGARAPRHGRSLPDHHPQPAGRQRRGGGGPPRAARRLQPRAHAADGGHRPRPRDGDRRRRAGDGAAHRHGGALAQPVAAHRGAHPLRRRCGAAGERGRGHGGGGGDGGRGTPIRGRAAAHGPALQRGGGAGGDRPPRLRRSRARHLRELHAAAGPGAGGHLRPGIAVRAPGAGACRAPQRPRLRGVPARRGRLGPPAHLHDLRARRLLRLVAQPPRHAPLPPDPPPRDALRRARGELGVVLRGLADSL</sequence>
<evidence type="ECO:0000313" key="2">
    <source>
        <dbReference type="EMBL" id="CAA9348139.1"/>
    </source>
</evidence>
<feature type="compositionally biased region" description="Basic residues" evidence="1">
    <location>
        <begin position="16"/>
        <end position="30"/>
    </location>
</feature>
<feature type="region of interest" description="Disordered" evidence="1">
    <location>
        <begin position="353"/>
        <end position="574"/>
    </location>
</feature>
<feature type="compositionally biased region" description="Low complexity" evidence="1">
    <location>
        <begin position="326"/>
        <end position="335"/>
    </location>
</feature>
<reference evidence="2" key="1">
    <citation type="submission" date="2020-02" db="EMBL/GenBank/DDBJ databases">
        <authorList>
            <person name="Meier V. D."/>
        </authorList>
    </citation>
    <scope>NUCLEOTIDE SEQUENCE</scope>
    <source>
        <strain evidence="2">AVDCRST_MAG68</strain>
    </source>
</reference>
<feature type="compositionally biased region" description="Low complexity" evidence="1">
    <location>
        <begin position="547"/>
        <end position="561"/>
    </location>
</feature>
<protein>
    <submittedName>
        <fullName evidence="2">Inner membrane protein, KefB/KefC family</fullName>
    </submittedName>
</protein>
<organism evidence="2">
    <name type="scientific">uncultured Gemmatimonadota bacterium</name>
    <dbReference type="NCBI Taxonomy" id="203437"/>
    <lineage>
        <taxon>Bacteria</taxon>
        <taxon>Pseudomonadati</taxon>
        <taxon>Gemmatimonadota</taxon>
        <taxon>environmental samples</taxon>
    </lineage>
</organism>
<gene>
    <name evidence="2" type="ORF">AVDCRST_MAG68-3513</name>
</gene>
<feature type="compositionally biased region" description="Gly residues" evidence="1">
    <location>
        <begin position="536"/>
        <end position="546"/>
    </location>
</feature>
<feature type="compositionally biased region" description="Basic and acidic residues" evidence="1">
    <location>
        <begin position="478"/>
        <end position="502"/>
    </location>
</feature>
<feature type="compositionally biased region" description="Basic and acidic residues" evidence="1">
    <location>
        <begin position="1"/>
        <end position="15"/>
    </location>
</feature>
<feature type="region of interest" description="Disordered" evidence="1">
    <location>
        <begin position="1"/>
        <end position="125"/>
    </location>
</feature>
<accession>A0A6J4M250</accession>
<feature type="compositionally biased region" description="Gly residues" evidence="1">
    <location>
        <begin position="102"/>
        <end position="125"/>
    </location>
</feature>
<proteinExistence type="predicted"/>
<feature type="non-terminal residue" evidence="2">
    <location>
        <position position="684"/>
    </location>
</feature>
<feature type="non-terminal residue" evidence="2">
    <location>
        <position position="1"/>
    </location>
</feature>
<evidence type="ECO:0000256" key="1">
    <source>
        <dbReference type="SAM" id="MobiDB-lite"/>
    </source>
</evidence>